<name>A0A7S2RPQ0_9STRA</name>
<evidence type="ECO:0000313" key="1">
    <source>
        <dbReference type="EMBL" id="CAD9677117.1"/>
    </source>
</evidence>
<gene>
    <name evidence="1" type="ORF">RMAR1173_LOCUS6679</name>
</gene>
<dbReference type="EMBL" id="HBHJ01010272">
    <property type="protein sequence ID" value="CAD9677117.1"/>
    <property type="molecule type" value="Transcribed_RNA"/>
</dbReference>
<proteinExistence type="predicted"/>
<dbReference type="AlphaFoldDB" id="A0A7S2RPQ0"/>
<accession>A0A7S2RPQ0</accession>
<reference evidence="1" key="1">
    <citation type="submission" date="2021-01" db="EMBL/GenBank/DDBJ databases">
        <authorList>
            <person name="Corre E."/>
            <person name="Pelletier E."/>
            <person name="Niang G."/>
            <person name="Scheremetjew M."/>
            <person name="Finn R."/>
            <person name="Kale V."/>
            <person name="Holt S."/>
            <person name="Cochrane G."/>
            <person name="Meng A."/>
            <person name="Brown T."/>
            <person name="Cohen L."/>
        </authorList>
    </citation>
    <scope>NUCLEOTIDE SEQUENCE</scope>
    <source>
        <strain evidence="1">CCMP1243</strain>
    </source>
</reference>
<protein>
    <submittedName>
        <fullName evidence="1">Uncharacterized protein</fullName>
    </submittedName>
</protein>
<sequence>MSLLYRQQGHAAKAWPVVVDALIQPMAERSFSNNFYIFECTLPLEAAFVIRDLAQDGALARGTASPLFLFGWHLLRRARRACNSDSQGFIIATADQVDQTELNYQDLAAGTDAALTIEPLQAGDVCLNEDGEVSDDIRTMLARWGLDFCVPSAGSPGGGIR</sequence>
<organism evidence="1">
    <name type="scientific">Rhizochromulina marina</name>
    <dbReference type="NCBI Taxonomy" id="1034831"/>
    <lineage>
        <taxon>Eukaryota</taxon>
        <taxon>Sar</taxon>
        <taxon>Stramenopiles</taxon>
        <taxon>Ochrophyta</taxon>
        <taxon>Dictyochophyceae</taxon>
        <taxon>Rhizochromulinales</taxon>
        <taxon>Rhizochromulina</taxon>
    </lineage>
</organism>